<feature type="compositionally biased region" description="Polar residues" evidence="1">
    <location>
        <begin position="82"/>
        <end position="92"/>
    </location>
</feature>
<evidence type="ECO:0000313" key="4">
    <source>
        <dbReference type="Proteomes" id="UP000034881"/>
    </source>
</evidence>
<accession>A0A0G0QP56</accession>
<evidence type="ECO:0000256" key="2">
    <source>
        <dbReference type="SAM" id="Phobius"/>
    </source>
</evidence>
<evidence type="ECO:0000313" key="3">
    <source>
        <dbReference type="EMBL" id="KKR41913.1"/>
    </source>
</evidence>
<feature type="compositionally biased region" description="Polar residues" evidence="1">
    <location>
        <begin position="61"/>
        <end position="70"/>
    </location>
</feature>
<gene>
    <name evidence="3" type="ORF">UT77_C0005G0028</name>
</gene>
<name>A0A0G0QP56_9BACT</name>
<organism evidence="3 4">
    <name type="scientific">Candidatus Daviesbacteria bacterium GW2011_GWC2_40_12</name>
    <dbReference type="NCBI Taxonomy" id="1618431"/>
    <lineage>
        <taxon>Bacteria</taxon>
        <taxon>Candidatus Daviesiibacteriota</taxon>
    </lineage>
</organism>
<feature type="region of interest" description="Disordered" evidence="1">
    <location>
        <begin position="61"/>
        <end position="92"/>
    </location>
</feature>
<protein>
    <submittedName>
        <fullName evidence="3">Uncharacterized protein</fullName>
    </submittedName>
</protein>
<proteinExistence type="predicted"/>
<evidence type="ECO:0000256" key="1">
    <source>
        <dbReference type="SAM" id="MobiDB-lite"/>
    </source>
</evidence>
<feature type="compositionally biased region" description="Basic and acidic residues" evidence="1">
    <location>
        <begin position="71"/>
        <end position="81"/>
    </location>
</feature>
<feature type="transmembrane region" description="Helical" evidence="2">
    <location>
        <begin position="22"/>
        <end position="43"/>
    </location>
</feature>
<sequence length="274" mass="30455">MTSQVFYSSVEIMPNFLNQKGIAPVILVVILSVVFVGAFGVVYQSRKEIKIRSDKTSEVTQLKDSSTPVSESKDNEPKTEQNFKLSSKPFEQNNTSLPNFSFFPPDGWSKESGGNYIAPFKDKISEGVAYLSYAPSLNISAVSKDLSGLDEALALVKTEVKKASIEITSSKKVTLNGTEGYFVEGLIKYGELSRSALEAEIDKEIKNAQKKVIVSEDQIKKDIDTIVKNSDVKLIGYVFYQDGYVITFAGRALDNFWDSRGPQMKKSLDTFKFE</sequence>
<comment type="caution">
    <text evidence="3">The sequence shown here is derived from an EMBL/GenBank/DDBJ whole genome shotgun (WGS) entry which is preliminary data.</text>
</comment>
<dbReference type="Proteomes" id="UP000034881">
    <property type="component" value="Unassembled WGS sequence"/>
</dbReference>
<dbReference type="AlphaFoldDB" id="A0A0G0QP56"/>
<reference evidence="3 4" key="1">
    <citation type="journal article" date="2015" name="Nature">
        <title>rRNA introns, odd ribosomes, and small enigmatic genomes across a large radiation of phyla.</title>
        <authorList>
            <person name="Brown C.T."/>
            <person name="Hug L.A."/>
            <person name="Thomas B.C."/>
            <person name="Sharon I."/>
            <person name="Castelle C.J."/>
            <person name="Singh A."/>
            <person name="Wilkins M.J."/>
            <person name="Williams K.H."/>
            <person name="Banfield J.F."/>
        </authorList>
    </citation>
    <scope>NUCLEOTIDE SEQUENCE [LARGE SCALE GENOMIC DNA]</scope>
</reference>
<dbReference type="EMBL" id="LBYB01000005">
    <property type="protein sequence ID" value="KKR41913.1"/>
    <property type="molecule type" value="Genomic_DNA"/>
</dbReference>
<keyword evidence="2" id="KW-0812">Transmembrane</keyword>
<keyword evidence="2" id="KW-0472">Membrane</keyword>
<keyword evidence="2" id="KW-1133">Transmembrane helix</keyword>